<evidence type="ECO:0000256" key="2">
    <source>
        <dbReference type="ARBA" id="ARBA00022801"/>
    </source>
</evidence>
<comment type="similarity">
    <text evidence="4">Belongs to the helicase family. DinG subfamily.</text>
</comment>
<dbReference type="SUPFAM" id="SSF52540">
    <property type="entry name" value="P-loop containing nucleoside triphosphate hydrolases"/>
    <property type="match status" value="2"/>
</dbReference>
<name>A0ABQ6DYI6_9GAMM</name>
<dbReference type="InterPro" id="IPR045028">
    <property type="entry name" value="DinG/Rad3-like"/>
</dbReference>
<dbReference type="RefSeq" id="WP_284203173.1">
    <property type="nucleotide sequence ID" value="NZ_BSPQ01000002.1"/>
</dbReference>
<dbReference type="Pfam" id="PF13307">
    <property type="entry name" value="Helicase_C_2"/>
    <property type="match status" value="1"/>
</dbReference>
<dbReference type="Pfam" id="PF00270">
    <property type="entry name" value="DEAD"/>
    <property type="match status" value="1"/>
</dbReference>
<keyword evidence="3" id="KW-0067">ATP-binding</keyword>
<dbReference type="InterPro" id="IPR011545">
    <property type="entry name" value="DEAD/DEAH_box_helicase_dom"/>
</dbReference>
<evidence type="ECO:0000313" key="6">
    <source>
        <dbReference type="EMBL" id="GLS90050.1"/>
    </source>
</evidence>
<keyword evidence="2" id="KW-0378">Hydrolase</keyword>
<dbReference type="InterPro" id="IPR027417">
    <property type="entry name" value="P-loop_NTPase"/>
</dbReference>
<dbReference type="SMART" id="SM00491">
    <property type="entry name" value="HELICc2"/>
    <property type="match status" value="1"/>
</dbReference>
<evidence type="ECO:0000313" key="7">
    <source>
        <dbReference type="Proteomes" id="UP001157353"/>
    </source>
</evidence>
<dbReference type="EMBL" id="BSPQ01000002">
    <property type="protein sequence ID" value="GLS90050.1"/>
    <property type="molecule type" value="Genomic_DNA"/>
</dbReference>
<keyword evidence="1" id="KW-0547">Nucleotide-binding</keyword>
<evidence type="ECO:0000256" key="3">
    <source>
        <dbReference type="ARBA" id="ARBA00022840"/>
    </source>
</evidence>
<evidence type="ECO:0000256" key="1">
    <source>
        <dbReference type="ARBA" id="ARBA00022741"/>
    </source>
</evidence>
<dbReference type="Gene3D" id="3.40.50.300">
    <property type="entry name" value="P-loop containing nucleotide triphosphate hydrolases"/>
    <property type="match status" value="2"/>
</dbReference>
<comment type="caution">
    <text evidence="6">The sequence shown here is derived from an EMBL/GenBank/DDBJ whole genome shotgun (WGS) entry which is preliminary data.</text>
</comment>
<keyword evidence="7" id="KW-1185">Reference proteome</keyword>
<feature type="domain" description="Helicase ATP-binding" evidence="5">
    <location>
        <begin position="11"/>
        <end position="278"/>
    </location>
</feature>
<dbReference type="InterPro" id="IPR014013">
    <property type="entry name" value="Helic_SF1/SF2_ATP-bd_DinG/Rad3"/>
</dbReference>
<keyword evidence="6" id="KW-0347">Helicase</keyword>
<dbReference type="PANTHER" id="PTHR11472:SF34">
    <property type="entry name" value="REGULATOR OF TELOMERE ELONGATION HELICASE 1"/>
    <property type="match status" value="1"/>
</dbReference>
<reference evidence="7" key="1">
    <citation type="journal article" date="2019" name="Int. J. Syst. Evol. Microbiol.">
        <title>The Global Catalogue of Microorganisms (GCM) 10K type strain sequencing project: providing services to taxonomists for standard genome sequencing and annotation.</title>
        <authorList>
            <consortium name="The Broad Institute Genomics Platform"/>
            <consortium name="The Broad Institute Genome Sequencing Center for Infectious Disease"/>
            <person name="Wu L."/>
            <person name="Ma J."/>
        </authorList>
    </citation>
    <scope>NUCLEOTIDE SEQUENCE [LARGE SCALE GENOMIC DNA]</scope>
    <source>
        <strain evidence="7">NBRC 103166</strain>
    </source>
</reference>
<dbReference type="InterPro" id="IPR006555">
    <property type="entry name" value="ATP-dep_Helicase_C"/>
</dbReference>
<sequence>MISSFFSPSGALSQILPHFIAREAQVEMAEAVASVIKNKQPLVVEAETGTGKTFAYLAPALLSFDKANASKIIISTGSKALQEQLYIKDLPLLVKATNFSGAVTLLKGRSNYLCNERLNRFMLESKHKDRSLQTELVKIKNWSLSTKTGDIAEIDDLPEDAVIIPAITSNNDNCLGRDCPSFEDCFIVKARKKAMEADLVVINHHLFFADLAVKETGFGELIPEASTYIFDEAHQLPDIASTYFGESLSSRQLLELAKEIDFVYRTELREAKQLSKAAEQLRVATLDFRLAFAIDKGTGSWREKSRERVMQLHAQRLVQVMHFLNEVMVERLGKSEVLDHCFERLNQFTLLFKKLNDVNESGFSYWFDCTRQHFSLNITPLSVADRFQLECQKKQASWVFTSATLSVKGKFSHFTELLGLQDSQCLQLNSPFDYATQTLFVVPRLLPEPGTPGLATKLVEQLAPVIRASKGRCFFLCTSHSMMNQLATGFRQTLTMPVLLQGEKSKQALLDEFVDHGNALLVATGSFWEGVDVRGQALSCVIIDKIPFSSPEEPLLKARIEDAQLKGKDPFFDVQLPQAVITFKQGIGRLIRAEEDKGVLIVCDNRLVTRKYGNLFLNSLPCMPRTRSLDNAISFLKNID</sequence>
<gene>
    <name evidence="6" type="ORF">GCM10007916_11170</name>
</gene>
<protein>
    <submittedName>
        <fullName evidence="6">ATP-dependent helicase</fullName>
    </submittedName>
</protein>
<evidence type="ECO:0000256" key="4">
    <source>
        <dbReference type="ARBA" id="ARBA00038058"/>
    </source>
</evidence>
<accession>A0ABQ6DYI6</accession>
<dbReference type="PANTHER" id="PTHR11472">
    <property type="entry name" value="DNA REPAIR DEAD HELICASE RAD3/XP-D SUBFAMILY MEMBER"/>
    <property type="match status" value="1"/>
</dbReference>
<organism evidence="6 7">
    <name type="scientific">Psychromonas marina</name>
    <dbReference type="NCBI Taxonomy" id="88364"/>
    <lineage>
        <taxon>Bacteria</taxon>
        <taxon>Pseudomonadati</taxon>
        <taxon>Pseudomonadota</taxon>
        <taxon>Gammaproteobacteria</taxon>
        <taxon>Alteromonadales</taxon>
        <taxon>Psychromonadaceae</taxon>
        <taxon>Psychromonas</taxon>
    </lineage>
</organism>
<evidence type="ECO:0000259" key="5">
    <source>
        <dbReference type="PROSITE" id="PS51193"/>
    </source>
</evidence>
<dbReference type="Proteomes" id="UP001157353">
    <property type="component" value="Unassembled WGS sequence"/>
</dbReference>
<proteinExistence type="inferred from homology"/>
<dbReference type="GO" id="GO:0004386">
    <property type="term" value="F:helicase activity"/>
    <property type="evidence" value="ECO:0007669"/>
    <property type="project" value="UniProtKB-KW"/>
</dbReference>
<dbReference type="PROSITE" id="PS51193">
    <property type="entry name" value="HELICASE_ATP_BIND_2"/>
    <property type="match status" value="1"/>
</dbReference>